<protein>
    <submittedName>
        <fullName evidence="2">Uncharacterized protein</fullName>
    </submittedName>
</protein>
<organism evidence="1 2">
    <name type="scientific">Panagrolaimus davidi</name>
    <dbReference type="NCBI Taxonomy" id="227884"/>
    <lineage>
        <taxon>Eukaryota</taxon>
        <taxon>Metazoa</taxon>
        <taxon>Ecdysozoa</taxon>
        <taxon>Nematoda</taxon>
        <taxon>Chromadorea</taxon>
        <taxon>Rhabditida</taxon>
        <taxon>Tylenchina</taxon>
        <taxon>Panagrolaimomorpha</taxon>
        <taxon>Panagrolaimoidea</taxon>
        <taxon>Panagrolaimidae</taxon>
        <taxon>Panagrolaimus</taxon>
    </lineage>
</organism>
<dbReference type="Proteomes" id="UP000887578">
    <property type="component" value="Unplaced"/>
</dbReference>
<dbReference type="WBParaSite" id="PDA_v2.g5104.t1">
    <property type="protein sequence ID" value="PDA_v2.g5104.t1"/>
    <property type="gene ID" value="PDA_v2.g5104"/>
</dbReference>
<evidence type="ECO:0000313" key="1">
    <source>
        <dbReference type="Proteomes" id="UP000887578"/>
    </source>
</evidence>
<name>A0A914QTR9_9BILA</name>
<evidence type="ECO:0000313" key="2">
    <source>
        <dbReference type="WBParaSite" id="PDA_v2.g5104.t1"/>
    </source>
</evidence>
<proteinExistence type="predicted"/>
<accession>A0A914QTR9</accession>
<keyword evidence="1" id="KW-1185">Reference proteome</keyword>
<dbReference type="Gene3D" id="2.60.40.10">
    <property type="entry name" value="Immunoglobulins"/>
    <property type="match status" value="1"/>
</dbReference>
<dbReference type="AlphaFoldDB" id="A0A914QTR9"/>
<dbReference type="InterPro" id="IPR013783">
    <property type="entry name" value="Ig-like_fold"/>
</dbReference>
<sequence length="288" mass="32829">MKHQKVPVKSEYCIKDFSNEEYAFNAKSIPKFVPSEIEIELLKKKTADEIEKEALEFLSNSSTTIFRDKPESGQILLLSHKELAIKPDEEVFLAIKCLMKDKNIAYKIYSSEEKNLQVFPVKSIVEDTKAVLIWKSKDCSDETHISILYKPVSKDVQNVVFTNDEAGTATINVRIYTPEYIPKPLLTTERQSYQFGPDDAVQIGLRNDRDNRVGVKCMIVENGDQFEIDPEISIIESETTTSINIKRKATTKSGAKLVIKCFEIYSVSTEISDLEFNDAMSEIKIEIY</sequence>
<reference evidence="2" key="1">
    <citation type="submission" date="2022-11" db="UniProtKB">
        <authorList>
            <consortium name="WormBaseParasite"/>
        </authorList>
    </citation>
    <scope>IDENTIFICATION</scope>
</reference>